<keyword evidence="2" id="KW-0238">DNA-binding</keyword>
<dbReference type="Gene3D" id="1.10.10.10">
    <property type="entry name" value="Winged helix-like DNA-binding domain superfamily/Winged helix DNA-binding domain"/>
    <property type="match status" value="1"/>
</dbReference>
<keyword evidence="1" id="KW-0805">Transcription regulation</keyword>
<evidence type="ECO:0000259" key="5">
    <source>
        <dbReference type="PROSITE" id="PS51077"/>
    </source>
</evidence>
<sequence>MNSYLPVNSVLRSLEVLKILNRQRVSSVDHIHRVSGLPKPTVVRLLETLIEAGYVSKRESDKGYRVTSQVAALSCGFHGAPLAVEAGRPWAQELTRVHKWPVAIAVPNGNAVMVCDTTCGESPMAPYHALIYKRMGLVTTALGRAYLAFCPPEERRLTMQLLKNSSHPDSEIMELSDMVDHVIRVTQKMRFAERIGVKASEPSSSVAVPIYGHDEGKILATIGMTYYTRAVRREDVLKRYVPQLKAASAAITESIKRMSNALDTERAEWPGDVPARNGESEPVAIGA</sequence>
<feature type="domain" description="HTH iclR-type" evidence="5">
    <location>
        <begin position="7"/>
        <end position="68"/>
    </location>
</feature>
<keyword evidence="3" id="KW-0804">Transcription</keyword>
<evidence type="ECO:0000256" key="2">
    <source>
        <dbReference type="ARBA" id="ARBA00023125"/>
    </source>
</evidence>
<feature type="region of interest" description="Disordered" evidence="4">
    <location>
        <begin position="268"/>
        <end position="287"/>
    </location>
</feature>
<dbReference type="eggNOG" id="COG1414">
    <property type="taxonomic scope" value="Bacteria"/>
</dbReference>
<dbReference type="EMBL" id="CP020330">
    <property type="protein sequence ID" value="AQZ51479.1"/>
    <property type="molecule type" value="Genomic_DNA"/>
</dbReference>
<reference evidence="7 8" key="1">
    <citation type="submission" date="2017-03" db="EMBL/GenBank/DDBJ databases">
        <title>Foreign affairs: Plasmid Transfer between Roseobacters and Rhizobia.</title>
        <authorList>
            <person name="Bartling P."/>
            <person name="Bunk B."/>
            <person name="Overmann J."/>
            <person name="Brinkmann H."/>
            <person name="Petersen J."/>
        </authorList>
    </citation>
    <scope>NUCLEOTIDE SEQUENCE [LARGE SCALE GENOMIC DNA]</scope>
    <source>
        <strain evidence="7 8">MACL11</strain>
    </source>
</reference>
<accession>A0A1U9Z1B0</accession>
<dbReference type="AlphaFoldDB" id="A0A1U9Z1B0"/>
<dbReference type="SMART" id="SM00346">
    <property type="entry name" value="HTH_ICLR"/>
    <property type="match status" value="1"/>
</dbReference>
<dbReference type="GO" id="GO:0003700">
    <property type="term" value="F:DNA-binding transcription factor activity"/>
    <property type="evidence" value="ECO:0007669"/>
    <property type="project" value="TreeGrafter"/>
</dbReference>
<feature type="domain" description="IclR-ED" evidence="6">
    <location>
        <begin position="69"/>
        <end position="257"/>
    </location>
</feature>
<dbReference type="KEGG" id="mmed:Mame_02141"/>
<organism evidence="7 8">
    <name type="scientific">Martelella mediterranea DSM 17316</name>
    <dbReference type="NCBI Taxonomy" id="1122214"/>
    <lineage>
        <taxon>Bacteria</taxon>
        <taxon>Pseudomonadati</taxon>
        <taxon>Pseudomonadota</taxon>
        <taxon>Alphaproteobacteria</taxon>
        <taxon>Hyphomicrobiales</taxon>
        <taxon>Aurantimonadaceae</taxon>
        <taxon>Martelella</taxon>
    </lineage>
</organism>
<dbReference type="GO" id="GO:0045892">
    <property type="term" value="P:negative regulation of DNA-templated transcription"/>
    <property type="evidence" value="ECO:0007669"/>
    <property type="project" value="TreeGrafter"/>
</dbReference>
<evidence type="ECO:0000313" key="7">
    <source>
        <dbReference type="EMBL" id="AQZ51479.1"/>
    </source>
</evidence>
<protein>
    <submittedName>
        <fullName evidence="7">YiaKLMNOPQRS operon repressor</fullName>
    </submittedName>
</protein>
<dbReference type="PROSITE" id="PS51078">
    <property type="entry name" value="ICLR_ED"/>
    <property type="match status" value="1"/>
</dbReference>
<dbReference type="InterPro" id="IPR036388">
    <property type="entry name" value="WH-like_DNA-bd_sf"/>
</dbReference>
<dbReference type="Proteomes" id="UP000191135">
    <property type="component" value="Chromosome"/>
</dbReference>
<dbReference type="Gene3D" id="3.30.450.40">
    <property type="match status" value="1"/>
</dbReference>
<dbReference type="PANTHER" id="PTHR30136:SF23">
    <property type="entry name" value="DNA-BINDING TRANSCRIPTIONAL ACTIVATOR MHPR"/>
    <property type="match status" value="1"/>
</dbReference>
<evidence type="ECO:0000256" key="4">
    <source>
        <dbReference type="SAM" id="MobiDB-lite"/>
    </source>
</evidence>
<dbReference type="RefSeq" id="WP_018062652.1">
    <property type="nucleotide sequence ID" value="NZ_AQWH01000001.1"/>
</dbReference>
<dbReference type="InterPro" id="IPR005471">
    <property type="entry name" value="Tscrpt_reg_IclR_N"/>
</dbReference>
<dbReference type="PANTHER" id="PTHR30136">
    <property type="entry name" value="HELIX-TURN-HELIX TRANSCRIPTIONAL REGULATOR, ICLR FAMILY"/>
    <property type="match status" value="1"/>
</dbReference>
<dbReference type="InterPro" id="IPR036390">
    <property type="entry name" value="WH_DNA-bd_sf"/>
</dbReference>
<dbReference type="SUPFAM" id="SSF46785">
    <property type="entry name" value="Winged helix' DNA-binding domain"/>
    <property type="match status" value="1"/>
</dbReference>
<evidence type="ECO:0000313" key="8">
    <source>
        <dbReference type="Proteomes" id="UP000191135"/>
    </source>
</evidence>
<evidence type="ECO:0000256" key="3">
    <source>
        <dbReference type="ARBA" id="ARBA00023163"/>
    </source>
</evidence>
<dbReference type="InterPro" id="IPR029016">
    <property type="entry name" value="GAF-like_dom_sf"/>
</dbReference>
<evidence type="ECO:0000256" key="1">
    <source>
        <dbReference type="ARBA" id="ARBA00023015"/>
    </source>
</evidence>
<proteinExistence type="predicted"/>
<dbReference type="InterPro" id="IPR050707">
    <property type="entry name" value="HTH_MetabolicPath_Reg"/>
</dbReference>
<dbReference type="STRING" id="1122214.Mame_02141"/>
<dbReference type="SUPFAM" id="SSF55781">
    <property type="entry name" value="GAF domain-like"/>
    <property type="match status" value="1"/>
</dbReference>
<dbReference type="Pfam" id="PF01614">
    <property type="entry name" value="IclR_C"/>
    <property type="match status" value="1"/>
</dbReference>
<keyword evidence="8" id="KW-1185">Reference proteome</keyword>
<name>A0A1U9Z1B0_9HYPH</name>
<dbReference type="Pfam" id="PF09339">
    <property type="entry name" value="HTH_IclR"/>
    <property type="match status" value="1"/>
</dbReference>
<evidence type="ECO:0000259" key="6">
    <source>
        <dbReference type="PROSITE" id="PS51078"/>
    </source>
</evidence>
<dbReference type="OrthoDB" id="9807558at2"/>
<dbReference type="GO" id="GO:0003677">
    <property type="term" value="F:DNA binding"/>
    <property type="evidence" value="ECO:0007669"/>
    <property type="project" value="UniProtKB-KW"/>
</dbReference>
<dbReference type="InterPro" id="IPR014757">
    <property type="entry name" value="Tscrpt_reg_IclR_C"/>
</dbReference>
<dbReference type="PROSITE" id="PS51077">
    <property type="entry name" value="HTH_ICLR"/>
    <property type="match status" value="1"/>
</dbReference>
<gene>
    <name evidence="7" type="primary">yiaJ_2</name>
    <name evidence="7" type="ORF">Mame_02141</name>
</gene>